<name>A0A1L9C2S3_9EURY</name>
<proteinExistence type="predicted"/>
<organism evidence="1 2">
    <name type="scientific">Methanohalophilus portucalensis FDF-1</name>
    <dbReference type="NCBI Taxonomy" id="523843"/>
    <lineage>
        <taxon>Archaea</taxon>
        <taxon>Methanobacteriati</taxon>
        <taxon>Methanobacteriota</taxon>
        <taxon>Stenosarchaea group</taxon>
        <taxon>Methanomicrobia</taxon>
        <taxon>Methanosarcinales</taxon>
        <taxon>Methanosarcinaceae</taxon>
        <taxon>Methanohalophilus</taxon>
    </lineage>
</organism>
<dbReference type="Proteomes" id="UP000185713">
    <property type="component" value="Unassembled WGS sequence"/>
</dbReference>
<gene>
    <name evidence="1" type="ORF">MPF_1810</name>
</gene>
<sequence>MDVLQWEFKIKITQKVILTQINQKKKSLSVFIVGLPPINTIV</sequence>
<accession>A0A1L9C2S3</accession>
<protein>
    <submittedName>
        <fullName evidence="1">Uncharacterized protein</fullName>
    </submittedName>
</protein>
<evidence type="ECO:0000313" key="2">
    <source>
        <dbReference type="Proteomes" id="UP000185713"/>
    </source>
</evidence>
<comment type="caution">
    <text evidence="1">The sequence shown here is derived from an EMBL/GenBank/DDBJ whole genome shotgun (WGS) entry which is preliminary data.</text>
</comment>
<dbReference type="EMBL" id="JWTK01000006">
    <property type="protein sequence ID" value="OJH48763.1"/>
    <property type="molecule type" value="Genomic_DNA"/>
</dbReference>
<reference evidence="1 2" key="1">
    <citation type="submission" date="2014-12" db="EMBL/GenBank/DDBJ databases">
        <title>The genome sequence of Methanohalophilus portucalensis strain FDF1.</title>
        <authorList>
            <person name="Lai M.-C."/>
            <person name="Lai S.-J."/>
        </authorList>
    </citation>
    <scope>NUCLEOTIDE SEQUENCE [LARGE SCALE GENOMIC DNA]</scope>
    <source>
        <strain evidence="1 2">FDF-1</strain>
    </source>
</reference>
<dbReference type="AlphaFoldDB" id="A0A1L9C2S3"/>
<evidence type="ECO:0000313" key="1">
    <source>
        <dbReference type="EMBL" id="OJH48763.1"/>
    </source>
</evidence>